<name>A0ABX3GBJ2_9BACL</name>
<dbReference type="Proteomes" id="UP000187158">
    <property type="component" value="Unassembled WGS sequence"/>
</dbReference>
<accession>A0ABX3GBJ2</accession>
<protein>
    <submittedName>
        <fullName evidence="1">Uncharacterized protein</fullName>
    </submittedName>
</protein>
<feature type="non-terminal residue" evidence="1">
    <location>
        <position position="1"/>
    </location>
</feature>
<dbReference type="EMBL" id="MPVP01000943">
    <property type="protein sequence ID" value="OMC80094.1"/>
    <property type="molecule type" value="Genomic_DNA"/>
</dbReference>
<sequence length="60" mass="6936">CLDQPLKIIDKHAYTNKKKGAPLSHQNGWSAPFFLNLAFDRNQFFGARPNFLSEDSFFFV</sequence>
<evidence type="ECO:0000313" key="1">
    <source>
        <dbReference type="EMBL" id="OMC80094.1"/>
    </source>
</evidence>
<reference evidence="1 2" key="1">
    <citation type="submission" date="2016-11" db="EMBL/GenBank/DDBJ databases">
        <title>Paenibacillus species isolates.</title>
        <authorList>
            <person name="Beno S.M."/>
        </authorList>
    </citation>
    <scope>NUCLEOTIDE SEQUENCE [LARGE SCALE GENOMIC DNA]</scope>
    <source>
        <strain evidence="1 2">FSL H7-0433</strain>
    </source>
</reference>
<keyword evidence="2" id="KW-1185">Reference proteome</keyword>
<comment type="caution">
    <text evidence="1">The sequence shown here is derived from an EMBL/GenBank/DDBJ whole genome shotgun (WGS) entry which is preliminary data.</text>
</comment>
<dbReference type="RefSeq" id="WP_218641531.1">
    <property type="nucleotide sequence ID" value="NZ_MPVP01000943.1"/>
</dbReference>
<organism evidence="1 2">
    <name type="scientific">Paenibacillus odorifer</name>
    <dbReference type="NCBI Taxonomy" id="189426"/>
    <lineage>
        <taxon>Bacteria</taxon>
        <taxon>Bacillati</taxon>
        <taxon>Bacillota</taxon>
        <taxon>Bacilli</taxon>
        <taxon>Bacillales</taxon>
        <taxon>Paenibacillaceae</taxon>
        <taxon>Paenibacillus</taxon>
    </lineage>
</organism>
<evidence type="ECO:0000313" key="2">
    <source>
        <dbReference type="Proteomes" id="UP000187158"/>
    </source>
</evidence>
<proteinExistence type="predicted"/>
<gene>
    <name evidence="1" type="ORF">BSO21_35660</name>
</gene>